<dbReference type="Gene3D" id="3.40.50.150">
    <property type="entry name" value="Vaccinia Virus protein VP39"/>
    <property type="match status" value="1"/>
</dbReference>
<dbReference type="AlphaFoldDB" id="A0A418XVQ9"/>
<evidence type="ECO:0000256" key="2">
    <source>
        <dbReference type="ARBA" id="ARBA00022552"/>
    </source>
</evidence>
<reference evidence="7 8" key="1">
    <citation type="submission" date="2018-09" db="EMBL/GenBank/DDBJ databases">
        <title>Alcanivorax profundi sp. nov., isolated from 1000 m-depth seawater of the Mariana Trench.</title>
        <authorList>
            <person name="Liu J."/>
        </authorList>
    </citation>
    <scope>NUCLEOTIDE SEQUENCE [LARGE SCALE GENOMIC DNA]</scope>
    <source>
        <strain evidence="7 8">MTEO17</strain>
    </source>
</reference>
<keyword evidence="6" id="KW-0963">Cytoplasm</keyword>
<dbReference type="GO" id="GO:0070475">
    <property type="term" value="P:rRNA base methylation"/>
    <property type="evidence" value="ECO:0007669"/>
    <property type="project" value="UniProtKB-UniRule"/>
</dbReference>
<gene>
    <name evidence="6 7" type="primary">rsmH</name>
    <name evidence="7" type="ORF">D4A39_13405</name>
</gene>
<keyword evidence="2 6" id="KW-0698">rRNA processing</keyword>
<dbReference type="EC" id="2.1.1.199" evidence="6"/>
<accession>A0A418XVQ9</accession>
<evidence type="ECO:0000256" key="4">
    <source>
        <dbReference type="ARBA" id="ARBA00022679"/>
    </source>
</evidence>
<feature type="binding site" evidence="6">
    <location>
        <begin position="38"/>
        <end position="40"/>
    </location>
    <ligand>
        <name>S-adenosyl-L-methionine</name>
        <dbReference type="ChEBI" id="CHEBI:59789"/>
    </ligand>
</feature>
<comment type="catalytic activity">
    <reaction evidence="6">
        <text>cytidine(1402) in 16S rRNA + S-adenosyl-L-methionine = N(4)-methylcytidine(1402) in 16S rRNA + S-adenosyl-L-homocysteine + H(+)</text>
        <dbReference type="Rhea" id="RHEA:42928"/>
        <dbReference type="Rhea" id="RHEA-COMP:10286"/>
        <dbReference type="Rhea" id="RHEA-COMP:10287"/>
        <dbReference type="ChEBI" id="CHEBI:15378"/>
        <dbReference type="ChEBI" id="CHEBI:57856"/>
        <dbReference type="ChEBI" id="CHEBI:59789"/>
        <dbReference type="ChEBI" id="CHEBI:74506"/>
        <dbReference type="ChEBI" id="CHEBI:82748"/>
        <dbReference type="EC" id="2.1.1.199"/>
    </reaction>
</comment>
<evidence type="ECO:0000256" key="5">
    <source>
        <dbReference type="ARBA" id="ARBA00022691"/>
    </source>
</evidence>
<evidence type="ECO:0000256" key="1">
    <source>
        <dbReference type="ARBA" id="ARBA00010396"/>
    </source>
</evidence>
<evidence type="ECO:0000256" key="3">
    <source>
        <dbReference type="ARBA" id="ARBA00022603"/>
    </source>
</evidence>
<keyword evidence="8" id="KW-1185">Reference proteome</keyword>
<comment type="function">
    <text evidence="6">Specifically methylates the N4 position of cytidine in position 1402 (C1402) of 16S rRNA.</text>
</comment>
<dbReference type="PIRSF" id="PIRSF004486">
    <property type="entry name" value="MraW"/>
    <property type="match status" value="1"/>
</dbReference>
<dbReference type="HAMAP" id="MF_01007">
    <property type="entry name" value="16SrRNA_methyltr_H"/>
    <property type="match status" value="1"/>
</dbReference>
<dbReference type="RefSeq" id="WP_022984980.1">
    <property type="nucleotide sequence ID" value="NZ_CAXGPP010000004.1"/>
</dbReference>
<dbReference type="GO" id="GO:0071424">
    <property type="term" value="F:rRNA (cytosine-N4-)-methyltransferase activity"/>
    <property type="evidence" value="ECO:0007669"/>
    <property type="project" value="UniProtKB-UniRule"/>
</dbReference>
<organism evidence="7 8">
    <name type="scientific">Alcanivorax profundi</name>
    <dbReference type="NCBI Taxonomy" id="2338368"/>
    <lineage>
        <taxon>Bacteria</taxon>
        <taxon>Pseudomonadati</taxon>
        <taxon>Pseudomonadota</taxon>
        <taxon>Gammaproteobacteria</taxon>
        <taxon>Oceanospirillales</taxon>
        <taxon>Alcanivoracaceae</taxon>
        <taxon>Alcanivorax</taxon>
    </lineage>
</organism>
<feature type="binding site" evidence="6">
    <location>
        <position position="58"/>
    </location>
    <ligand>
        <name>S-adenosyl-L-methionine</name>
        <dbReference type="ChEBI" id="CHEBI:59789"/>
    </ligand>
</feature>
<dbReference type="Gene3D" id="1.10.150.170">
    <property type="entry name" value="Putative methyltransferase TM0872, insert domain"/>
    <property type="match status" value="1"/>
</dbReference>
<comment type="similarity">
    <text evidence="1 6">Belongs to the methyltransferase superfamily. RsmH family.</text>
</comment>
<dbReference type="SUPFAM" id="SSF53335">
    <property type="entry name" value="S-adenosyl-L-methionine-dependent methyltransferases"/>
    <property type="match status" value="1"/>
</dbReference>
<protein>
    <recommendedName>
        <fullName evidence="6">Ribosomal RNA small subunit methyltransferase H</fullName>
        <ecNumber evidence="6">2.1.1.199</ecNumber>
    </recommendedName>
    <alternativeName>
        <fullName evidence="6">16S rRNA m(4)C1402 methyltransferase</fullName>
    </alternativeName>
    <alternativeName>
        <fullName evidence="6">rRNA (cytosine-N(4)-)-methyltransferase RsmH</fullName>
    </alternativeName>
</protein>
<dbReference type="PANTHER" id="PTHR11265">
    <property type="entry name" value="S-ADENOSYL-METHYLTRANSFERASE MRAW"/>
    <property type="match status" value="1"/>
</dbReference>
<dbReference type="SUPFAM" id="SSF81799">
    <property type="entry name" value="Putative methyltransferase TM0872, insert domain"/>
    <property type="match status" value="1"/>
</dbReference>
<dbReference type="InterPro" id="IPR029063">
    <property type="entry name" value="SAM-dependent_MTases_sf"/>
</dbReference>
<dbReference type="InterPro" id="IPR023397">
    <property type="entry name" value="SAM-dep_MeTrfase_MraW_recog"/>
</dbReference>
<dbReference type="PANTHER" id="PTHR11265:SF0">
    <property type="entry name" value="12S RRNA N4-METHYLCYTIDINE METHYLTRANSFERASE"/>
    <property type="match status" value="1"/>
</dbReference>
<feature type="binding site" evidence="6">
    <location>
        <position position="84"/>
    </location>
    <ligand>
        <name>S-adenosyl-L-methionine</name>
        <dbReference type="ChEBI" id="CHEBI:59789"/>
    </ligand>
</feature>
<sequence>MTDTGTQYEHQPVMLEEVLEMWFSRSDGAYVDGTFGRGGHSRALLAKLGPKGRLVGIDRDPQAIAVGDALAAEDSRFQIVANRFDCLPQAVAALGRPIDGLLLDLGVSSPQLDDAARGFSFLRDGPLDMRMDPTSGESVAQWLARAEEKAIADVLYRYGEERKSRRIARRICEVRGEQPITRTLQLAELIESVLGRGEPGKHPATRSFQALRIHINGELDALNKVLEQSLETLAIGGRLAIISFHSLEDRIVKLFIRDHSGRAPRGRGGLPLGEEMPQRLEPVGKAMRASKGELKVNVRSRSAVLRVAEKVA</sequence>
<dbReference type="InterPro" id="IPR002903">
    <property type="entry name" value="RsmH"/>
</dbReference>
<feature type="binding site" evidence="6">
    <location>
        <position position="104"/>
    </location>
    <ligand>
        <name>S-adenosyl-L-methionine</name>
        <dbReference type="ChEBI" id="CHEBI:59789"/>
    </ligand>
</feature>
<dbReference type="OrthoDB" id="9806637at2"/>
<dbReference type="NCBIfam" id="TIGR00006">
    <property type="entry name" value="16S rRNA (cytosine(1402)-N(4))-methyltransferase RsmH"/>
    <property type="match status" value="1"/>
</dbReference>
<dbReference type="Proteomes" id="UP000283734">
    <property type="component" value="Unassembled WGS sequence"/>
</dbReference>
<feature type="binding site" evidence="6">
    <location>
        <position position="111"/>
    </location>
    <ligand>
        <name>S-adenosyl-L-methionine</name>
        <dbReference type="ChEBI" id="CHEBI:59789"/>
    </ligand>
</feature>
<evidence type="ECO:0000256" key="6">
    <source>
        <dbReference type="HAMAP-Rule" id="MF_01007"/>
    </source>
</evidence>
<keyword evidence="3 6" id="KW-0489">Methyltransferase</keyword>
<name>A0A418XVQ9_9GAMM</name>
<proteinExistence type="inferred from homology"/>
<evidence type="ECO:0000313" key="8">
    <source>
        <dbReference type="Proteomes" id="UP000283734"/>
    </source>
</evidence>
<comment type="caution">
    <text evidence="7">The sequence shown here is derived from an EMBL/GenBank/DDBJ whole genome shotgun (WGS) entry which is preliminary data.</text>
</comment>
<evidence type="ECO:0000313" key="7">
    <source>
        <dbReference type="EMBL" id="RJG16812.1"/>
    </source>
</evidence>
<comment type="subcellular location">
    <subcellularLocation>
        <location evidence="6">Cytoplasm</location>
    </subcellularLocation>
</comment>
<dbReference type="EMBL" id="QYYA01000004">
    <property type="protein sequence ID" value="RJG16812.1"/>
    <property type="molecule type" value="Genomic_DNA"/>
</dbReference>
<keyword evidence="4 6" id="KW-0808">Transferase</keyword>
<dbReference type="Pfam" id="PF01795">
    <property type="entry name" value="Methyltransf_5"/>
    <property type="match status" value="1"/>
</dbReference>
<keyword evidence="5 6" id="KW-0949">S-adenosyl-L-methionine</keyword>
<dbReference type="GO" id="GO:0005737">
    <property type="term" value="C:cytoplasm"/>
    <property type="evidence" value="ECO:0007669"/>
    <property type="project" value="UniProtKB-SubCell"/>
</dbReference>